<gene>
    <name evidence="6" type="ORF">PENANT_c025G07247</name>
</gene>
<protein>
    <submittedName>
        <fullName evidence="6">Uncharacterized protein</fullName>
    </submittedName>
</protein>
<feature type="region of interest" description="Disordered" evidence="5">
    <location>
        <begin position="1"/>
        <end position="22"/>
    </location>
</feature>
<keyword evidence="7" id="KW-1185">Reference proteome</keyword>
<dbReference type="FunFam" id="3.30.420.40:FF:000201">
    <property type="entry name" value="Actin-related protein 8"/>
    <property type="match status" value="1"/>
</dbReference>
<dbReference type="Gene3D" id="3.30.420.40">
    <property type="match status" value="2"/>
</dbReference>
<dbReference type="Proteomes" id="UP000191672">
    <property type="component" value="Unassembled WGS sequence"/>
</dbReference>
<comment type="similarity">
    <text evidence="4">Belongs to the actin family.</text>
</comment>
<evidence type="ECO:0000256" key="1">
    <source>
        <dbReference type="ARBA" id="ARBA00004123"/>
    </source>
</evidence>
<dbReference type="GO" id="GO:0006368">
    <property type="term" value="P:transcription elongation by RNA polymerase II"/>
    <property type="evidence" value="ECO:0007669"/>
    <property type="project" value="InterPro"/>
</dbReference>
<keyword evidence="3" id="KW-0539">Nucleus</keyword>
<evidence type="ECO:0000256" key="3">
    <source>
        <dbReference type="ARBA" id="ARBA00023242"/>
    </source>
</evidence>
<accession>A0A1V6PXQ0</accession>
<dbReference type="Pfam" id="PF03985">
    <property type="entry name" value="Paf1"/>
    <property type="match status" value="1"/>
</dbReference>
<feature type="compositionally biased region" description="Basic and acidic residues" evidence="5">
    <location>
        <begin position="61"/>
        <end position="73"/>
    </location>
</feature>
<feature type="compositionally biased region" description="Acidic residues" evidence="5">
    <location>
        <begin position="82"/>
        <end position="98"/>
    </location>
</feature>
<evidence type="ECO:0000313" key="7">
    <source>
        <dbReference type="Proteomes" id="UP000191672"/>
    </source>
</evidence>
<dbReference type="InterPro" id="IPR007133">
    <property type="entry name" value="RNA_pol_II-assoc_Paf1"/>
</dbReference>
<dbReference type="PANTHER" id="PTHR23188">
    <property type="entry name" value="RNA POLYMERASE II-ASSOCIATED FACTOR 1 HOMOLOG"/>
    <property type="match status" value="1"/>
</dbReference>
<dbReference type="GO" id="GO:0016593">
    <property type="term" value="C:Cdc73/Paf1 complex"/>
    <property type="evidence" value="ECO:0007669"/>
    <property type="project" value="InterPro"/>
</dbReference>
<comment type="caution">
    <text evidence="6">The sequence shown here is derived from an EMBL/GenBank/DDBJ whole genome shotgun (WGS) entry which is preliminary data.</text>
</comment>
<dbReference type="PANTHER" id="PTHR23188:SF12">
    <property type="entry name" value="RNA POLYMERASE II-ASSOCIATED FACTOR 1 HOMOLOG"/>
    <property type="match status" value="1"/>
</dbReference>
<feature type="compositionally biased region" description="Basic and acidic residues" evidence="5">
    <location>
        <begin position="149"/>
        <end position="170"/>
    </location>
</feature>
<feature type="region of interest" description="Disordered" evidence="5">
    <location>
        <begin position="1154"/>
        <end position="1197"/>
    </location>
</feature>
<dbReference type="SUPFAM" id="SSF53067">
    <property type="entry name" value="Actin-like ATPase domain"/>
    <property type="match status" value="2"/>
</dbReference>
<dbReference type="InterPro" id="IPR043129">
    <property type="entry name" value="ATPase_NBD"/>
</dbReference>
<dbReference type="Pfam" id="PF00022">
    <property type="entry name" value="Actin"/>
    <property type="match status" value="2"/>
</dbReference>
<feature type="compositionally biased region" description="Polar residues" evidence="5">
    <location>
        <begin position="518"/>
        <end position="534"/>
    </location>
</feature>
<comment type="subcellular location">
    <subcellularLocation>
        <location evidence="1">Nucleus</location>
    </subcellularLocation>
</comment>
<dbReference type="EMBL" id="MDYN01000025">
    <property type="protein sequence ID" value="OQD81828.1"/>
    <property type="molecule type" value="Genomic_DNA"/>
</dbReference>
<feature type="region of interest" description="Disordered" evidence="5">
    <location>
        <begin position="61"/>
        <end position="98"/>
    </location>
</feature>
<dbReference type="Gene3D" id="3.30.420.580">
    <property type="match status" value="1"/>
</dbReference>
<feature type="region of interest" description="Disordered" evidence="5">
    <location>
        <begin position="141"/>
        <end position="171"/>
    </location>
</feature>
<feature type="compositionally biased region" description="Polar residues" evidence="5">
    <location>
        <begin position="549"/>
        <end position="565"/>
    </location>
</feature>
<evidence type="ECO:0000256" key="5">
    <source>
        <dbReference type="SAM" id="MobiDB-lite"/>
    </source>
</evidence>
<dbReference type="OrthoDB" id="5572108at2759"/>
<dbReference type="GO" id="GO:0003682">
    <property type="term" value="F:chromatin binding"/>
    <property type="evidence" value="ECO:0007669"/>
    <property type="project" value="TreeGrafter"/>
</dbReference>
<proteinExistence type="inferred from homology"/>
<feature type="compositionally biased region" description="Basic and acidic residues" evidence="5">
    <location>
        <begin position="1178"/>
        <end position="1197"/>
    </location>
</feature>
<organism evidence="6 7">
    <name type="scientific">Penicillium antarcticum</name>
    <dbReference type="NCBI Taxonomy" id="416450"/>
    <lineage>
        <taxon>Eukaryota</taxon>
        <taxon>Fungi</taxon>
        <taxon>Dikarya</taxon>
        <taxon>Ascomycota</taxon>
        <taxon>Pezizomycotina</taxon>
        <taxon>Eurotiomycetes</taxon>
        <taxon>Eurotiomycetidae</taxon>
        <taxon>Eurotiales</taxon>
        <taxon>Aspergillaceae</taxon>
        <taxon>Penicillium</taxon>
    </lineage>
</organism>
<dbReference type="Gene3D" id="3.90.640.10">
    <property type="entry name" value="Actin, Chain A, domain 4"/>
    <property type="match status" value="2"/>
</dbReference>
<dbReference type="GO" id="GO:0000993">
    <property type="term" value="F:RNA polymerase II complex binding"/>
    <property type="evidence" value="ECO:0007669"/>
    <property type="project" value="TreeGrafter"/>
</dbReference>
<evidence type="ECO:0000256" key="2">
    <source>
        <dbReference type="ARBA" id="ARBA00007560"/>
    </source>
</evidence>
<feature type="region of interest" description="Disordered" evidence="5">
    <location>
        <begin position="512"/>
        <end position="586"/>
    </location>
</feature>
<dbReference type="CDD" id="cd10206">
    <property type="entry name" value="ASKHA_NBD_Arp8-like"/>
    <property type="match status" value="1"/>
</dbReference>
<dbReference type="STRING" id="416450.A0A1V6PXQ0"/>
<evidence type="ECO:0000313" key="6">
    <source>
        <dbReference type="EMBL" id="OQD81828.1"/>
    </source>
</evidence>
<reference evidence="7" key="1">
    <citation type="journal article" date="2017" name="Nat. Microbiol.">
        <title>Global analysis of biosynthetic gene clusters reveals vast potential of secondary metabolite production in Penicillium species.</title>
        <authorList>
            <person name="Nielsen J.C."/>
            <person name="Grijseels S."/>
            <person name="Prigent S."/>
            <person name="Ji B."/>
            <person name="Dainat J."/>
            <person name="Nielsen K.F."/>
            <person name="Frisvad J.C."/>
            <person name="Workman M."/>
            <person name="Nielsen J."/>
        </authorList>
    </citation>
    <scope>NUCLEOTIDE SEQUENCE [LARGE SCALE GENOMIC DNA]</scope>
    <source>
        <strain evidence="7">IBT 31811</strain>
    </source>
</reference>
<comment type="similarity">
    <text evidence="2">Belongs to the PAF1 family.</text>
</comment>
<evidence type="ECO:0000256" key="4">
    <source>
        <dbReference type="RuleBase" id="RU000487"/>
    </source>
</evidence>
<feature type="compositionally biased region" description="Low complexity" evidence="5">
    <location>
        <begin position="853"/>
        <end position="863"/>
    </location>
</feature>
<sequence length="1197" mass="133812">MVGKKSGKALRDEGLERTDNNMELSSWPQIPAINQKNYYTDYLKRDDQNLAFRLQNEEARTRMTKKAKDHDRAMAMAKPENAEGETEADGDANMEDAEETPAEMAGSKVIVIHMGSQNLRIGLASDALPKTVPMVIARKSATSESEDYAEPKPKRFKAEDESELEPEKAFGSEWSSQFNRMSAELKVHMRQNKRRMLPNSKEMVVNYNRRTVPEIISEHNDPMRVEWTELSNPPPEYVVGQPALRIPDASSPRYKLYWPIQNGWCNEKDYESKRMLFLDISLILEDAIQNQLGLTSKKDWTQYSCVFVIPDLYDKAYVTQVLEMLMREFAFSRVCFIQESLAATFGAGFTSACVVDIGAQKTSICCVEEGMCIENSRVNLKFGGQDMTEAFVKMMLHDHFPYADINLRRRHDFLLAEELKKNICTMNEASVSPQVFDFHLRVAGQDTRKYSFKAFDEVHLAPMGVFEPSIFDNEHKIDGRRTLIGRSADIYDGQSNDPTSAAQSEILTAIAPPLPKTNGESNSADVQATPSRPQHPTAVSKLQELEGTPRSSVAGSPVPENTGTPQAGGISTPAAAPSQTPRPPAVEERDDIMPVFALDNAILTSIAHAARSDEKKMRDFIGGIMVVGGGSLTAGFHLFLEERLQALRPGFAKEIMIGTPPRDLDPQVVVWKGASIFGKLNATNDSWIGRLEYDRLGPRLMAYKFPFYKTASDDRMSKSKDGQSSGSFHQDYIASLRYRNDLPPPDMPPKFLDIPHEGLSRFLTPGFASNLARREEPNIDVDAEGGMPIDLVGIPGLHLGDESAIMAPENPQPIDPADLPLLMSIEQLRNPVQKNTNVSFLRRTQHISVDRTAGAGAAAPAKAQSRPTKKGKPSVDDPKHVKKFITKGFDIAYPQSKHTGEDTEDRVRGLPPTKAEVDAWANPVHPDNPKLKPVGFFPVMPDLEGFPEPGGFLQFKFDKAPVAAVAGKRDKRMEVGLLSPAAPEQRIVHEHESKVALHETNPNIYPHPGPVPFDYRLFLPEKADALKKIHTSMSLTHPDRHDPELYTHEADGNKYHRYDRAKTYATSAQTFNNEQKDIAMTLFKPKDGDTRQLAAYYYPIIGKARLKPERARTIAQAGLAPTSTQQEEPEEQVDQMHVTVRDPDEQEIYKRATHRLQVDPKFASQMPPEPTIVEEEQPIEHEDADKPVGDTHMSDDE</sequence>
<dbReference type="FunFam" id="3.30.420.40:FF:000232">
    <property type="entry name" value="Actin-related protein 8"/>
    <property type="match status" value="1"/>
</dbReference>
<dbReference type="SMART" id="SM00268">
    <property type="entry name" value="ACTIN"/>
    <property type="match status" value="1"/>
</dbReference>
<dbReference type="AlphaFoldDB" id="A0A1V6PXQ0"/>
<feature type="region of interest" description="Disordered" evidence="5">
    <location>
        <begin position="851"/>
        <end position="879"/>
    </location>
</feature>
<dbReference type="InterPro" id="IPR004000">
    <property type="entry name" value="Actin"/>
</dbReference>
<name>A0A1V6PXQ0_9EURO</name>
<feature type="compositionally biased region" description="Basic and acidic residues" evidence="5">
    <location>
        <begin position="9"/>
        <end position="20"/>
    </location>
</feature>